<evidence type="ECO:0000256" key="2">
    <source>
        <dbReference type="SAM" id="SignalP"/>
    </source>
</evidence>
<dbReference type="NCBIfam" id="TIGR04183">
    <property type="entry name" value="Por_Secre_tail"/>
    <property type="match status" value="1"/>
</dbReference>
<evidence type="ECO:0000313" key="5">
    <source>
        <dbReference type="EMBL" id="KEZ92935.1"/>
    </source>
</evidence>
<proteinExistence type="predicted"/>
<evidence type="ECO:0000256" key="1">
    <source>
        <dbReference type="ARBA" id="ARBA00022729"/>
    </source>
</evidence>
<dbReference type="EMBL" id="JPJI01000032">
    <property type="protein sequence ID" value="KEZ92935.1"/>
    <property type="molecule type" value="Genomic_DNA"/>
</dbReference>
<organism evidence="5 7">
    <name type="scientific">Nonlabens ulvanivorans</name>
    <name type="common">Persicivirga ulvanivorans</name>
    <dbReference type="NCBI Taxonomy" id="906888"/>
    <lineage>
        <taxon>Bacteria</taxon>
        <taxon>Pseudomonadati</taxon>
        <taxon>Bacteroidota</taxon>
        <taxon>Flavobacteriia</taxon>
        <taxon>Flavobacteriales</taxon>
        <taxon>Flavobacteriaceae</taxon>
        <taxon>Nonlabens</taxon>
    </lineage>
</organism>
<dbReference type="Pfam" id="PF18962">
    <property type="entry name" value="Por_Secre_tail"/>
    <property type="match status" value="1"/>
</dbReference>
<dbReference type="OrthoDB" id="9816120at2"/>
<evidence type="ECO:0000313" key="8">
    <source>
        <dbReference type="Proteomes" id="UP000029647"/>
    </source>
</evidence>
<evidence type="ECO:0000313" key="7">
    <source>
        <dbReference type="Proteomes" id="UP000028531"/>
    </source>
</evidence>
<gene>
    <name evidence="5" type="ORF">IL45_12460</name>
    <name evidence="4" type="ORF">JCM19275_1880</name>
    <name evidence="6" type="ORF">LY02_02488</name>
</gene>
<evidence type="ECO:0000313" key="9">
    <source>
        <dbReference type="Proteomes" id="UP000239997"/>
    </source>
</evidence>
<protein>
    <submittedName>
        <fullName evidence="6">Secreted protein (Por secretion system target)</fullName>
    </submittedName>
</protein>
<reference evidence="6 9" key="3">
    <citation type="submission" date="2018-03" db="EMBL/GenBank/DDBJ databases">
        <title>Genomic Encyclopedia of Archaeal and Bacterial Type Strains, Phase II (KMG-II): from individual species to whole genera.</title>
        <authorList>
            <person name="Goeker M."/>
        </authorList>
    </citation>
    <scope>NUCLEOTIDE SEQUENCE [LARGE SCALE GENOMIC DNA]</scope>
    <source>
        <strain evidence="6 9">DSM 22727</strain>
    </source>
</reference>
<dbReference type="EMBL" id="BBNT01000005">
    <property type="protein sequence ID" value="GAL75429.1"/>
    <property type="molecule type" value="Genomic_DNA"/>
</dbReference>
<dbReference type="AlphaFoldDB" id="A0A084JVF1"/>
<sequence length="119" mass="13179">MKQFLLFLFLIAFTSPVFTAAAPVNDIIVSNSSRIDIEDEFTLLTNPVKNGVLKLRVNQTDTKSIGITIINSLGEQVYNAKSGLNKQVIDFDVSKLAAGIYFLRIQSDTQSTVKKLIIQ</sequence>
<evidence type="ECO:0000313" key="6">
    <source>
        <dbReference type="EMBL" id="PRX12836.1"/>
    </source>
</evidence>
<reference evidence="5 7" key="2">
    <citation type="submission" date="2014-07" db="EMBL/GenBank/DDBJ databases">
        <title>Draft genome sequence of Nonlabens ulvanivorans, an ulvan degrading bacterium.</title>
        <authorList>
            <person name="Kopel M."/>
            <person name="Helbert W."/>
            <person name="Henrissat B."/>
            <person name="Doniger T."/>
            <person name="Banin E."/>
        </authorList>
    </citation>
    <scope>NUCLEOTIDE SEQUENCE [LARGE SCALE GENOMIC DNA]</scope>
    <source>
        <strain evidence="5 7">PLR</strain>
    </source>
</reference>
<dbReference type="Proteomes" id="UP000028531">
    <property type="component" value="Unassembled WGS sequence"/>
</dbReference>
<dbReference type="Proteomes" id="UP000029647">
    <property type="component" value="Unassembled WGS sequence"/>
</dbReference>
<dbReference type="EMBL" id="PVNA01000005">
    <property type="protein sequence ID" value="PRX12836.1"/>
    <property type="molecule type" value="Genomic_DNA"/>
</dbReference>
<dbReference type="Proteomes" id="UP000239997">
    <property type="component" value="Unassembled WGS sequence"/>
</dbReference>
<keyword evidence="9" id="KW-1185">Reference proteome</keyword>
<keyword evidence="1 2" id="KW-0732">Signal</keyword>
<dbReference type="InterPro" id="IPR026444">
    <property type="entry name" value="Secre_tail"/>
</dbReference>
<evidence type="ECO:0000313" key="4">
    <source>
        <dbReference type="EMBL" id="GAL75429.1"/>
    </source>
</evidence>
<feature type="chain" id="PRO_5010014364" evidence="2">
    <location>
        <begin position="21"/>
        <end position="119"/>
    </location>
</feature>
<dbReference type="Gene3D" id="2.60.40.3080">
    <property type="match status" value="1"/>
</dbReference>
<accession>A0A084JVF1</accession>
<name>A0A084JVF1_NONUL</name>
<reference evidence="4 8" key="1">
    <citation type="journal article" date="2014" name="Genome Announc.">
        <title>Draft Genome Sequences of Marine Flavobacterium Nonlabens Strains NR17, NR24, NR27, NR32, NR33, and Ara13.</title>
        <authorList>
            <person name="Nakanishi M."/>
            <person name="Meirelles P."/>
            <person name="Suzuki R."/>
            <person name="Takatani N."/>
            <person name="Mino S."/>
            <person name="Suda W."/>
            <person name="Oshima K."/>
            <person name="Hattori M."/>
            <person name="Ohkuma M."/>
            <person name="Hosokawa M."/>
            <person name="Miyashita K."/>
            <person name="Thompson F.L."/>
            <person name="Niwa A."/>
            <person name="Sawabe T."/>
            <person name="Sawabe T."/>
        </authorList>
    </citation>
    <scope>NUCLEOTIDE SEQUENCE [LARGE SCALE GENOMIC DNA]</scope>
    <source>
        <strain evidence="4">JCM 19275</strain>
        <strain evidence="8">JCM19275</strain>
    </source>
</reference>
<comment type="caution">
    <text evidence="5">The sequence shown here is derived from an EMBL/GenBank/DDBJ whole genome shotgun (WGS) entry which is preliminary data.</text>
</comment>
<dbReference type="RefSeq" id="WP_036584374.1">
    <property type="nucleotide sequence ID" value="NZ_JPJI01000032.1"/>
</dbReference>
<evidence type="ECO:0000259" key="3">
    <source>
        <dbReference type="Pfam" id="PF18962"/>
    </source>
</evidence>
<feature type="domain" description="Secretion system C-terminal sorting" evidence="3">
    <location>
        <begin position="46"/>
        <end position="118"/>
    </location>
</feature>
<feature type="signal peptide" evidence="2">
    <location>
        <begin position="1"/>
        <end position="20"/>
    </location>
</feature>